<dbReference type="AlphaFoldDB" id="A0A4R2GYU9"/>
<dbReference type="RefSeq" id="WP_132215448.1">
    <property type="nucleotide sequence ID" value="NZ_SLWN01000020.1"/>
</dbReference>
<keyword evidence="2 5" id="KW-0808">Transferase</keyword>
<sequence>MTLSARLVAAVDALPLRQGMRVLEVGCGPGAAAREVARRIGPEGHVLAIDRSAKAVAQALAGAPDEVAAGTLSVRQAPVERFELEEGEDLYDLAFAVRVGALDGRHPELEREALQRIAAALVPAGQLFIDGRETELPR</sequence>
<proteinExistence type="predicted"/>
<keyword evidence="1 5" id="KW-0489">Methyltransferase</keyword>
<dbReference type="EMBL" id="SLWN01000020">
    <property type="protein sequence ID" value="TCO16623.1"/>
    <property type="molecule type" value="Genomic_DNA"/>
</dbReference>
<evidence type="ECO:0000259" key="4">
    <source>
        <dbReference type="Pfam" id="PF13649"/>
    </source>
</evidence>
<dbReference type="GO" id="GO:0032259">
    <property type="term" value="P:methylation"/>
    <property type="evidence" value="ECO:0007669"/>
    <property type="project" value="UniProtKB-KW"/>
</dbReference>
<dbReference type="GO" id="GO:0008168">
    <property type="term" value="F:methyltransferase activity"/>
    <property type="evidence" value="ECO:0007669"/>
    <property type="project" value="UniProtKB-KW"/>
</dbReference>
<keyword evidence="3" id="KW-0949">S-adenosyl-L-methionine</keyword>
<dbReference type="Gene3D" id="3.40.50.150">
    <property type="entry name" value="Vaccinia Virus protein VP39"/>
    <property type="match status" value="1"/>
</dbReference>
<name>A0A4R2GYU9_9ACTN</name>
<dbReference type="Proteomes" id="UP000294508">
    <property type="component" value="Unassembled WGS sequence"/>
</dbReference>
<dbReference type="InterPro" id="IPR041698">
    <property type="entry name" value="Methyltransf_25"/>
</dbReference>
<evidence type="ECO:0000313" key="5">
    <source>
        <dbReference type="EMBL" id="TCO16623.1"/>
    </source>
</evidence>
<accession>A0A4R2GYU9</accession>
<dbReference type="PANTHER" id="PTHR43464:SF19">
    <property type="entry name" value="UBIQUINONE BIOSYNTHESIS O-METHYLTRANSFERASE, MITOCHONDRIAL"/>
    <property type="match status" value="1"/>
</dbReference>
<dbReference type="SUPFAM" id="SSF53335">
    <property type="entry name" value="S-adenosyl-L-methionine-dependent methyltransferases"/>
    <property type="match status" value="1"/>
</dbReference>
<dbReference type="Pfam" id="PF13649">
    <property type="entry name" value="Methyltransf_25"/>
    <property type="match status" value="1"/>
</dbReference>
<evidence type="ECO:0000256" key="3">
    <source>
        <dbReference type="ARBA" id="ARBA00022691"/>
    </source>
</evidence>
<evidence type="ECO:0000256" key="1">
    <source>
        <dbReference type="ARBA" id="ARBA00022603"/>
    </source>
</evidence>
<dbReference type="InterPro" id="IPR029063">
    <property type="entry name" value="SAM-dependent_MTases_sf"/>
</dbReference>
<evidence type="ECO:0000313" key="6">
    <source>
        <dbReference type="Proteomes" id="UP000294508"/>
    </source>
</evidence>
<feature type="domain" description="Methyltransferase" evidence="4">
    <location>
        <begin position="22"/>
        <end position="125"/>
    </location>
</feature>
<comment type="caution">
    <text evidence="5">The sequence shown here is derived from an EMBL/GenBank/DDBJ whole genome shotgun (WGS) entry which is preliminary data.</text>
</comment>
<evidence type="ECO:0000256" key="2">
    <source>
        <dbReference type="ARBA" id="ARBA00022679"/>
    </source>
</evidence>
<organism evidence="5 6">
    <name type="scientific">Kribbella steppae</name>
    <dbReference type="NCBI Taxonomy" id="2512223"/>
    <lineage>
        <taxon>Bacteria</taxon>
        <taxon>Bacillati</taxon>
        <taxon>Actinomycetota</taxon>
        <taxon>Actinomycetes</taxon>
        <taxon>Propionibacteriales</taxon>
        <taxon>Kribbellaceae</taxon>
        <taxon>Kribbella</taxon>
    </lineage>
</organism>
<protein>
    <submittedName>
        <fullName evidence="5">Methyltransferase family protein</fullName>
    </submittedName>
</protein>
<dbReference type="CDD" id="cd02440">
    <property type="entry name" value="AdoMet_MTases"/>
    <property type="match status" value="1"/>
</dbReference>
<gene>
    <name evidence="5" type="ORF">EV652_120117</name>
</gene>
<dbReference type="PANTHER" id="PTHR43464">
    <property type="entry name" value="METHYLTRANSFERASE"/>
    <property type="match status" value="1"/>
</dbReference>
<keyword evidence="6" id="KW-1185">Reference proteome</keyword>
<reference evidence="5 6" key="1">
    <citation type="journal article" date="2015" name="Stand. Genomic Sci.">
        <title>Genomic Encyclopedia of Bacterial and Archaeal Type Strains, Phase III: the genomes of soil and plant-associated and newly described type strains.</title>
        <authorList>
            <person name="Whitman W.B."/>
            <person name="Woyke T."/>
            <person name="Klenk H.P."/>
            <person name="Zhou Y."/>
            <person name="Lilburn T.G."/>
            <person name="Beck B.J."/>
            <person name="De Vos P."/>
            <person name="Vandamme P."/>
            <person name="Eisen J.A."/>
            <person name="Garrity G."/>
            <person name="Hugenholtz P."/>
            <person name="Kyrpides N.C."/>
        </authorList>
    </citation>
    <scope>NUCLEOTIDE SEQUENCE [LARGE SCALE GENOMIC DNA]</scope>
    <source>
        <strain evidence="5 6">VKM Ac-2572</strain>
    </source>
</reference>
<dbReference type="OrthoDB" id="4571118at2"/>